<evidence type="ECO:0000256" key="1">
    <source>
        <dbReference type="SAM" id="SignalP"/>
    </source>
</evidence>
<keyword evidence="3" id="KW-1185">Reference proteome</keyword>
<proteinExistence type="predicted"/>
<organism evidence="2 3">
    <name type="scientific">Gossypium darwinii</name>
    <name type="common">Darwin's cotton</name>
    <name type="synonym">Gossypium barbadense var. darwinii</name>
    <dbReference type="NCBI Taxonomy" id="34276"/>
    <lineage>
        <taxon>Eukaryota</taxon>
        <taxon>Viridiplantae</taxon>
        <taxon>Streptophyta</taxon>
        <taxon>Embryophyta</taxon>
        <taxon>Tracheophyta</taxon>
        <taxon>Spermatophyta</taxon>
        <taxon>Magnoliopsida</taxon>
        <taxon>eudicotyledons</taxon>
        <taxon>Gunneridae</taxon>
        <taxon>Pentapetalae</taxon>
        <taxon>rosids</taxon>
        <taxon>malvids</taxon>
        <taxon>Malvales</taxon>
        <taxon>Malvaceae</taxon>
        <taxon>Malvoideae</taxon>
        <taxon>Gossypium</taxon>
    </lineage>
</organism>
<gene>
    <name evidence="2" type="ORF">ES288_A02G126800v1</name>
</gene>
<evidence type="ECO:0000313" key="3">
    <source>
        <dbReference type="Proteomes" id="UP000323506"/>
    </source>
</evidence>
<dbReference type="Proteomes" id="UP000323506">
    <property type="component" value="Chromosome A02"/>
</dbReference>
<accession>A0A5D2HD55</accession>
<feature type="signal peptide" evidence="1">
    <location>
        <begin position="1"/>
        <end position="25"/>
    </location>
</feature>
<sequence length="126" mass="14233">MGGKNKQKLIFFFFHLPSLPSFSLSSSSSFSHLITSFNTNQPHHHYIFCPSTEIYKFKNTLRKEKKRTPLNVNADSSMEVFFVVAFNAFCIGLIQNCSCCSCSSLLLVESSSLVINKTLFLAHQLL</sequence>
<name>A0A5D2HD55_GOSDA</name>
<dbReference type="AlphaFoldDB" id="A0A5D2HD55"/>
<reference evidence="2 3" key="1">
    <citation type="submission" date="2019-06" db="EMBL/GenBank/DDBJ databases">
        <title>WGS assembly of Gossypium darwinii.</title>
        <authorList>
            <person name="Chen Z.J."/>
            <person name="Sreedasyam A."/>
            <person name="Ando A."/>
            <person name="Song Q."/>
            <person name="De L."/>
            <person name="Hulse-Kemp A."/>
            <person name="Ding M."/>
            <person name="Ye W."/>
            <person name="Kirkbride R."/>
            <person name="Jenkins J."/>
            <person name="Plott C."/>
            <person name="Lovell J."/>
            <person name="Lin Y.-M."/>
            <person name="Vaughn R."/>
            <person name="Liu B."/>
            <person name="Li W."/>
            <person name="Simpson S."/>
            <person name="Scheffler B."/>
            <person name="Saski C."/>
            <person name="Grover C."/>
            <person name="Hu G."/>
            <person name="Conover J."/>
            <person name="Carlson J."/>
            <person name="Shu S."/>
            <person name="Boston L."/>
            <person name="Williams M."/>
            <person name="Peterson D."/>
            <person name="Mcgee K."/>
            <person name="Jones D."/>
            <person name="Wendel J."/>
            <person name="Stelly D."/>
            <person name="Grimwood J."/>
            <person name="Schmutz J."/>
        </authorList>
    </citation>
    <scope>NUCLEOTIDE SEQUENCE [LARGE SCALE GENOMIC DNA]</scope>
    <source>
        <strain evidence="2">1808015.09</strain>
    </source>
</reference>
<feature type="chain" id="PRO_5022991501" description="Transmembrane protein" evidence="1">
    <location>
        <begin position="26"/>
        <end position="126"/>
    </location>
</feature>
<keyword evidence="1" id="KW-0732">Signal</keyword>
<evidence type="ECO:0008006" key="4">
    <source>
        <dbReference type="Google" id="ProtNLM"/>
    </source>
</evidence>
<evidence type="ECO:0000313" key="2">
    <source>
        <dbReference type="EMBL" id="TYH28211.1"/>
    </source>
</evidence>
<dbReference type="EMBL" id="CM017689">
    <property type="protein sequence ID" value="TYH28211.1"/>
    <property type="molecule type" value="Genomic_DNA"/>
</dbReference>
<protein>
    <recommendedName>
        <fullName evidence="4">Transmembrane protein</fullName>
    </recommendedName>
</protein>